<evidence type="ECO:0000256" key="4">
    <source>
        <dbReference type="HAMAP-Rule" id="MF_01341"/>
    </source>
</evidence>
<reference evidence="7" key="1">
    <citation type="submission" date="2022-05" db="EMBL/GenBank/DDBJ databases">
        <title>Impact of host demography and evolutionary history on endosymbiont molecular evolution: a test in carpenter ants (Genus Camponotus) and their Blochmannia endosymbionts.</title>
        <authorList>
            <person name="Manthey J.D."/>
            <person name="Giron J.C."/>
            <person name="Hruska J.P."/>
        </authorList>
    </citation>
    <scope>NUCLEOTIDE SEQUENCE</scope>
    <source>
        <strain evidence="7">C-006</strain>
    </source>
</reference>
<accession>A0ABY4SZA8</accession>
<keyword evidence="8" id="KW-1185">Reference proteome</keyword>
<dbReference type="EMBL" id="CP097762">
    <property type="protein sequence ID" value="URJ25287.1"/>
    <property type="molecule type" value="Genomic_DNA"/>
</dbReference>
<keyword evidence="3 4" id="KW-0687">Ribonucleoprotein</keyword>
<name>A0ABY4SZA8_9ENTR</name>
<feature type="region of interest" description="Disordered" evidence="5">
    <location>
        <begin position="23"/>
        <end position="46"/>
    </location>
</feature>
<dbReference type="InterPro" id="IPR021131">
    <property type="entry name" value="Ribosomal_uL15/eL18"/>
</dbReference>
<evidence type="ECO:0000256" key="5">
    <source>
        <dbReference type="SAM" id="MobiDB-lite"/>
    </source>
</evidence>
<evidence type="ECO:0000256" key="3">
    <source>
        <dbReference type="ARBA" id="ARBA00023274"/>
    </source>
</evidence>
<dbReference type="RefSeq" id="WP_250223418.1">
    <property type="nucleotide sequence ID" value="NZ_CP097762.1"/>
</dbReference>
<feature type="compositionally biased region" description="Basic residues" evidence="5">
    <location>
        <begin position="32"/>
        <end position="44"/>
    </location>
</feature>
<evidence type="ECO:0000256" key="1">
    <source>
        <dbReference type="ARBA" id="ARBA00007320"/>
    </source>
</evidence>
<evidence type="ECO:0000256" key="2">
    <source>
        <dbReference type="ARBA" id="ARBA00022980"/>
    </source>
</evidence>
<evidence type="ECO:0000313" key="8">
    <source>
        <dbReference type="Proteomes" id="UP001056834"/>
    </source>
</evidence>
<evidence type="ECO:0000313" key="7">
    <source>
        <dbReference type="EMBL" id="URJ25287.1"/>
    </source>
</evidence>
<comment type="subunit">
    <text evidence="4">Part of the 50S ribosomal subunit.</text>
</comment>
<dbReference type="InterPro" id="IPR005749">
    <property type="entry name" value="Ribosomal_uL15_bac-type"/>
</dbReference>
<protein>
    <recommendedName>
        <fullName evidence="4">Large ribosomal subunit protein uL15</fullName>
    </recommendedName>
</protein>
<dbReference type="Proteomes" id="UP001056834">
    <property type="component" value="Chromosome"/>
</dbReference>
<dbReference type="SUPFAM" id="SSF52080">
    <property type="entry name" value="Ribosomal proteins L15p and L18e"/>
    <property type="match status" value="1"/>
</dbReference>
<dbReference type="InterPro" id="IPR036227">
    <property type="entry name" value="Ribosomal_uL15/eL18_sf"/>
</dbReference>
<keyword evidence="4" id="KW-0694">RNA-binding</keyword>
<comment type="function">
    <text evidence="4">Binds to the 23S rRNA.</text>
</comment>
<dbReference type="PANTHER" id="PTHR12934:SF11">
    <property type="entry name" value="LARGE RIBOSOMAL SUBUNIT PROTEIN UL15M"/>
    <property type="match status" value="1"/>
</dbReference>
<gene>
    <name evidence="4 7" type="primary">rplO</name>
    <name evidence="7" type="ORF">M9405_00970</name>
</gene>
<dbReference type="PANTHER" id="PTHR12934">
    <property type="entry name" value="50S RIBOSOMAL PROTEIN L15"/>
    <property type="match status" value="1"/>
</dbReference>
<comment type="similarity">
    <text evidence="1 4">Belongs to the universal ribosomal protein uL15 family.</text>
</comment>
<feature type="domain" description="Large ribosomal subunit protein uL15/eL18" evidence="6">
    <location>
        <begin position="82"/>
        <end position="143"/>
    </location>
</feature>
<dbReference type="HAMAP" id="MF_01341">
    <property type="entry name" value="Ribosomal_uL15"/>
    <property type="match status" value="1"/>
</dbReference>
<dbReference type="GO" id="GO:0005840">
    <property type="term" value="C:ribosome"/>
    <property type="evidence" value="ECO:0007669"/>
    <property type="project" value="UniProtKB-KW"/>
</dbReference>
<dbReference type="NCBIfam" id="TIGR01071">
    <property type="entry name" value="rplO_bact"/>
    <property type="match status" value="1"/>
</dbReference>
<keyword evidence="2 4" id="KW-0689">Ribosomal protein</keyword>
<evidence type="ECO:0000259" key="6">
    <source>
        <dbReference type="Pfam" id="PF00828"/>
    </source>
</evidence>
<proteinExistence type="inferred from homology"/>
<dbReference type="Pfam" id="PF00828">
    <property type="entry name" value="Ribosomal_L27A"/>
    <property type="match status" value="1"/>
</dbReference>
<organism evidence="7 8">
    <name type="scientific">Candidatus Blochmannia ocreatus</name>
    <name type="common">nom. nud.</name>
    <dbReference type="NCBI Taxonomy" id="251538"/>
    <lineage>
        <taxon>Bacteria</taxon>
        <taxon>Pseudomonadati</taxon>
        <taxon>Pseudomonadota</taxon>
        <taxon>Gammaproteobacteria</taxon>
        <taxon>Enterobacterales</taxon>
        <taxon>Enterobacteriaceae</taxon>
        <taxon>ant endosymbionts</taxon>
        <taxon>Candidatus Blochmanniella</taxon>
    </lineage>
</organism>
<keyword evidence="4" id="KW-0699">rRNA-binding</keyword>
<dbReference type="InterPro" id="IPR030878">
    <property type="entry name" value="Ribosomal_uL15"/>
</dbReference>
<dbReference type="Gene3D" id="3.100.10.10">
    <property type="match status" value="1"/>
</dbReference>
<sequence>MYLNTLYPAIGAKHKTKRICRGIGSGLGKTGGRGHKGQKSRSGGRIHIGFEGGQTPLYRRLPKFGFSSLKSTITQEIKLSNLSKIKDKIIDLHALKKHKVIKKNTKFVKIIMSKKSIKFPVVICNLRISKGAKMAIYAAGGKIQGEIN</sequence>